<proteinExistence type="predicted"/>
<dbReference type="EMBL" id="LGST01000041">
    <property type="protein sequence ID" value="KND97572.1"/>
    <property type="molecule type" value="Genomic_DNA"/>
</dbReference>
<evidence type="ECO:0000313" key="1">
    <source>
        <dbReference type="EMBL" id="KND97572.1"/>
    </source>
</evidence>
<dbReference type="Proteomes" id="UP000037122">
    <property type="component" value="Unassembled WGS sequence"/>
</dbReference>
<reference evidence="2" key="1">
    <citation type="journal article" date="2015" name="BMC Genomics">
        <title>Draft genome of a commonly misdiagnosed multidrug resistant pathogen Candida auris.</title>
        <authorList>
            <person name="Chatterjee S."/>
            <person name="Alampalli S.V."/>
            <person name="Nageshan R.K."/>
            <person name="Chettiar S.T."/>
            <person name="Joshi S."/>
            <person name="Tatu U.S."/>
        </authorList>
    </citation>
    <scope>NUCLEOTIDE SEQUENCE [LARGE SCALE GENOMIC DNA]</scope>
    <source>
        <strain evidence="2">6684</strain>
    </source>
</reference>
<organism evidence="1 2">
    <name type="scientific">Candidozyma auris</name>
    <name type="common">Yeast</name>
    <name type="synonym">Candida auris</name>
    <dbReference type="NCBI Taxonomy" id="498019"/>
    <lineage>
        <taxon>Eukaryota</taxon>
        <taxon>Fungi</taxon>
        <taxon>Dikarya</taxon>
        <taxon>Ascomycota</taxon>
        <taxon>Saccharomycotina</taxon>
        <taxon>Pichiomycetes</taxon>
        <taxon>Metschnikowiaceae</taxon>
        <taxon>Candidozyma</taxon>
    </lineage>
</organism>
<dbReference type="AlphaFoldDB" id="A0A0L0NTS4"/>
<name>A0A0L0NTS4_CANAR</name>
<dbReference type="VEuPathDB" id="FungiDB:QG37_05966"/>
<evidence type="ECO:0000313" key="2">
    <source>
        <dbReference type="Proteomes" id="UP000037122"/>
    </source>
</evidence>
<protein>
    <submittedName>
        <fullName evidence="1">Uncharacterized protein</fullName>
    </submittedName>
</protein>
<gene>
    <name evidence="1" type="ORF">QG37_05966</name>
</gene>
<accession>A0A0L0NTS4</accession>
<sequence length="51" mass="6001">MQYGEGGETGNSSVIQENLFRNKGKMLERIKGIKPERKWWKKCLIYKEVQA</sequence>
<comment type="caution">
    <text evidence="1">The sequence shown here is derived from an EMBL/GenBank/DDBJ whole genome shotgun (WGS) entry which is preliminary data.</text>
</comment>